<dbReference type="Proteomes" id="UP000640274">
    <property type="component" value="Unassembled WGS sequence"/>
</dbReference>
<evidence type="ECO:0000256" key="2">
    <source>
        <dbReference type="ARBA" id="ARBA00023002"/>
    </source>
</evidence>
<gene>
    <name evidence="3" type="ORF">JFN88_01405</name>
</gene>
<dbReference type="GO" id="GO:0016616">
    <property type="term" value="F:oxidoreductase activity, acting on the CH-OH group of donors, NAD or NADP as acceptor"/>
    <property type="evidence" value="ECO:0007669"/>
    <property type="project" value="TreeGrafter"/>
</dbReference>
<sequence>MTRHGEYNNELGQDSFSKLFDLSGKTAIVTGGLGILGRRFGAALAAHGAQVAIADLDEDEADGFARELEQNYGPVCIGVGCDVSDPDSVARMTDKVAEELGGIDILLNNAASKSDDLEQFFSPFETYSLAQWKKVMSVNVDGMFLAAQAVGNRMLKQNRGGSMIQMSSIYGLLGPDERIYEGSRYLGTAINTPAVYSASKAAVVGLTNHLAARWAPFGIRVNTLTPGGVESGQNSQFVERYSARVPLGRMGQPDELAGAAIYLASDASSYVTGHNLYVDGGLHAW</sequence>
<evidence type="ECO:0000313" key="4">
    <source>
        <dbReference type="Proteomes" id="UP000640274"/>
    </source>
</evidence>
<dbReference type="InterPro" id="IPR002347">
    <property type="entry name" value="SDR_fam"/>
</dbReference>
<dbReference type="PRINTS" id="PR00081">
    <property type="entry name" value="GDHRDH"/>
</dbReference>
<dbReference type="AlphaFoldDB" id="A0A934MNL7"/>
<accession>A0A934MNL7</accession>
<dbReference type="PANTHER" id="PTHR42760:SF133">
    <property type="entry name" value="3-OXOACYL-[ACYL-CARRIER-PROTEIN] REDUCTASE"/>
    <property type="match status" value="1"/>
</dbReference>
<dbReference type="EMBL" id="JAELUP010000003">
    <property type="protein sequence ID" value="MBJ6359978.1"/>
    <property type="molecule type" value="Genomic_DNA"/>
</dbReference>
<reference evidence="3" key="1">
    <citation type="submission" date="2020-12" db="EMBL/GenBank/DDBJ databases">
        <authorList>
            <person name="Huq M.A."/>
        </authorList>
    </citation>
    <scope>NUCLEOTIDE SEQUENCE</scope>
    <source>
        <strain evidence="3">MAHUQ-46</strain>
    </source>
</reference>
<keyword evidence="2" id="KW-0560">Oxidoreductase</keyword>
<organism evidence="3 4">
    <name type="scientific">Paenibacillus roseus</name>
    <dbReference type="NCBI Taxonomy" id="2798579"/>
    <lineage>
        <taxon>Bacteria</taxon>
        <taxon>Bacillati</taxon>
        <taxon>Bacillota</taxon>
        <taxon>Bacilli</taxon>
        <taxon>Bacillales</taxon>
        <taxon>Paenibacillaceae</taxon>
        <taxon>Paenibacillus</taxon>
    </lineage>
</organism>
<dbReference type="PANTHER" id="PTHR42760">
    <property type="entry name" value="SHORT-CHAIN DEHYDROGENASES/REDUCTASES FAMILY MEMBER"/>
    <property type="match status" value="1"/>
</dbReference>
<protein>
    <submittedName>
        <fullName evidence="3">SDR family oxidoreductase</fullName>
    </submittedName>
</protein>
<keyword evidence="4" id="KW-1185">Reference proteome</keyword>
<evidence type="ECO:0000313" key="3">
    <source>
        <dbReference type="EMBL" id="MBJ6359978.1"/>
    </source>
</evidence>
<dbReference type="SUPFAM" id="SSF51735">
    <property type="entry name" value="NAD(P)-binding Rossmann-fold domains"/>
    <property type="match status" value="1"/>
</dbReference>
<name>A0A934MNL7_9BACL</name>
<dbReference type="RefSeq" id="WP_199017503.1">
    <property type="nucleotide sequence ID" value="NZ_JAELUP010000003.1"/>
</dbReference>
<proteinExistence type="inferred from homology"/>
<comment type="caution">
    <text evidence="3">The sequence shown here is derived from an EMBL/GenBank/DDBJ whole genome shotgun (WGS) entry which is preliminary data.</text>
</comment>
<dbReference type="Gene3D" id="3.40.50.720">
    <property type="entry name" value="NAD(P)-binding Rossmann-like Domain"/>
    <property type="match status" value="1"/>
</dbReference>
<dbReference type="PRINTS" id="PR00080">
    <property type="entry name" value="SDRFAMILY"/>
</dbReference>
<dbReference type="InterPro" id="IPR036291">
    <property type="entry name" value="NAD(P)-bd_dom_sf"/>
</dbReference>
<evidence type="ECO:0000256" key="1">
    <source>
        <dbReference type="ARBA" id="ARBA00006484"/>
    </source>
</evidence>
<dbReference type="GO" id="GO:0008206">
    <property type="term" value="P:bile acid metabolic process"/>
    <property type="evidence" value="ECO:0007669"/>
    <property type="project" value="UniProtKB-ARBA"/>
</dbReference>
<comment type="similarity">
    <text evidence="1">Belongs to the short-chain dehydrogenases/reductases (SDR) family.</text>
</comment>
<dbReference type="Pfam" id="PF13561">
    <property type="entry name" value="adh_short_C2"/>
    <property type="match status" value="1"/>
</dbReference>
<dbReference type="FunFam" id="3.40.50.720:FF:000084">
    <property type="entry name" value="Short-chain dehydrogenase reductase"/>
    <property type="match status" value="1"/>
</dbReference>